<evidence type="ECO:0000256" key="2">
    <source>
        <dbReference type="ARBA" id="ARBA00023163"/>
    </source>
</evidence>
<dbReference type="SUPFAM" id="SSF46785">
    <property type="entry name" value="Winged helix' DNA-binding domain"/>
    <property type="match status" value="1"/>
</dbReference>
<dbReference type="Gene3D" id="1.10.10.10">
    <property type="entry name" value="Winged helix-like DNA-binding domain superfamily/Winged helix DNA-binding domain"/>
    <property type="match status" value="1"/>
</dbReference>
<dbReference type="RefSeq" id="WP_278223838.1">
    <property type="nucleotide sequence ID" value="NZ_JAKZMO010000042.1"/>
</dbReference>
<evidence type="ECO:0000313" key="4">
    <source>
        <dbReference type="EMBL" id="MDG5486733.1"/>
    </source>
</evidence>
<evidence type="ECO:0000256" key="1">
    <source>
        <dbReference type="ARBA" id="ARBA00023015"/>
    </source>
</evidence>
<dbReference type="SUPFAM" id="SSF55781">
    <property type="entry name" value="GAF domain-like"/>
    <property type="match status" value="1"/>
</dbReference>
<dbReference type="InterPro" id="IPR036390">
    <property type="entry name" value="WH_DNA-bd_sf"/>
</dbReference>
<dbReference type="Pfam" id="PF09339">
    <property type="entry name" value="HTH_IclR"/>
    <property type="match status" value="1"/>
</dbReference>
<accession>A0ABT6GZV1</accession>
<evidence type="ECO:0000259" key="3">
    <source>
        <dbReference type="PROSITE" id="PS51077"/>
    </source>
</evidence>
<evidence type="ECO:0000313" key="5">
    <source>
        <dbReference type="Proteomes" id="UP001154266"/>
    </source>
</evidence>
<dbReference type="Gene3D" id="3.30.450.40">
    <property type="match status" value="1"/>
</dbReference>
<dbReference type="InterPro" id="IPR050707">
    <property type="entry name" value="HTH_MetabolicPath_Reg"/>
</dbReference>
<reference evidence="4" key="1">
    <citation type="journal article" date="2023" name="Environ. Microbiol.">
        <title>The 2-methylpropene degradation pathway in Mycobacteriaceae family strains.</title>
        <authorList>
            <person name="Helbich S."/>
            <person name="Barrantes I."/>
            <person name="Dos Anjos Borges L.G."/>
            <person name="Pieper D.H."/>
            <person name="Vainshtein Y."/>
            <person name="Sohn K."/>
            <person name="Engesser K.H."/>
        </authorList>
    </citation>
    <scope>NUCLEOTIDE SEQUENCE</scope>
    <source>
        <strain evidence="4">IBE100</strain>
    </source>
</reference>
<sequence>MRGSSSAPTTRVIDVVEFLSNPGRRQQRFSDIVRELELTQATAHAILKTLTDRGWVSRDSVTKAFELGPALSLIAARVDAARAGLSVAREAVCRLVEATDMSASVVELAGSDLVLTAFERCEDSPIVPPMDERIPYAPPFGVAYAAWDTEDAQREWVQRAAADDAALARRLHDVLDETRKRGYDIDRMTPTIAQAAQLLGELSDVPRNVRGVIDRLRVEFAAVREMAAESGHSTWPVVTISAPVLDDTGHTRFLVAVHPLRPMSPSAIRTVGRHLLHETTRLSPA</sequence>
<feature type="domain" description="HTH iclR-type" evidence="3">
    <location>
        <begin position="6"/>
        <end position="69"/>
    </location>
</feature>
<dbReference type="EMBL" id="JAKZMO010000042">
    <property type="protein sequence ID" value="MDG5486733.1"/>
    <property type="molecule type" value="Genomic_DNA"/>
</dbReference>
<name>A0ABT6GZV1_MYCGU</name>
<comment type="caution">
    <text evidence="4">The sequence shown here is derived from an EMBL/GenBank/DDBJ whole genome shotgun (WGS) entry which is preliminary data.</text>
</comment>
<dbReference type="InterPro" id="IPR005471">
    <property type="entry name" value="Tscrpt_reg_IclR_N"/>
</dbReference>
<dbReference type="InterPro" id="IPR029016">
    <property type="entry name" value="GAF-like_dom_sf"/>
</dbReference>
<keyword evidence="5" id="KW-1185">Reference proteome</keyword>
<organism evidence="4 5">
    <name type="scientific">Mycolicibacterium gadium</name>
    <name type="common">Mycobacterium gadium</name>
    <dbReference type="NCBI Taxonomy" id="1794"/>
    <lineage>
        <taxon>Bacteria</taxon>
        <taxon>Bacillati</taxon>
        <taxon>Actinomycetota</taxon>
        <taxon>Actinomycetes</taxon>
        <taxon>Mycobacteriales</taxon>
        <taxon>Mycobacteriaceae</taxon>
        <taxon>Mycolicibacterium</taxon>
    </lineage>
</organism>
<gene>
    <name evidence="4" type="ORF">MNO81_28395</name>
</gene>
<dbReference type="InterPro" id="IPR036388">
    <property type="entry name" value="WH-like_DNA-bd_sf"/>
</dbReference>
<dbReference type="PANTHER" id="PTHR30136:SF35">
    <property type="entry name" value="HTH-TYPE TRANSCRIPTIONAL REGULATOR RV1719"/>
    <property type="match status" value="1"/>
</dbReference>
<keyword evidence="1" id="KW-0805">Transcription regulation</keyword>
<keyword evidence="2" id="KW-0804">Transcription</keyword>
<dbReference type="PROSITE" id="PS51077">
    <property type="entry name" value="HTH_ICLR"/>
    <property type="match status" value="1"/>
</dbReference>
<protein>
    <submittedName>
        <fullName evidence="4">Helix-turn-helix domain-containing protein</fullName>
    </submittedName>
</protein>
<dbReference type="PANTHER" id="PTHR30136">
    <property type="entry name" value="HELIX-TURN-HELIX TRANSCRIPTIONAL REGULATOR, ICLR FAMILY"/>
    <property type="match status" value="1"/>
</dbReference>
<proteinExistence type="predicted"/>
<dbReference type="Proteomes" id="UP001154266">
    <property type="component" value="Unassembled WGS sequence"/>
</dbReference>